<keyword evidence="17" id="KW-1133">Transmembrane helix</keyword>
<keyword evidence="7" id="KW-0732">Signal</keyword>
<evidence type="ECO:0000313" key="19">
    <source>
        <dbReference type="EMBL" id="KAJ7014550.1"/>
    </source>
</evidence>
<keyword evidence="6" id="KW-0808">Transferase</keyword>
<keyword evidence="13" id="KW-0325">Glycoprotein</keyword>
<dbReference type="GO" id="GO:0016020">
    <property type="term" value="C:membrane"/>
    <property type="evidence" value="ECO:0007669"/>
    <property type="project" value="UniProtKB-SubCell"/>
</dbReference>
<evidence type="ECO:0000256" key="17">
    <source>
        <dbReference type="SAM" id="Phobius"/>
    </source>
</evidence>
<evidence type="ECO:0000256" key="12">
    <source>
        <dbReference type="ARBA" id="ARBA00023170"/>
    </source>
</evidence>
<dbReference type="InterPro" id="IPR032675">
    <property type="entry name" value="LRR_dom_sf"/>
</dbReference>
<evidence type="ECO:0000256" key="6">
    <source>
        <dbReference type="ARBA" id="ARBA00022679"/>
    </source>
</evidence>
<evidence type="ECO:0000256" key="3">
    <source>
        <dbReference type="ARBA" id="ARBA00022527"/>
    </source>
</evidence>
<feature type="region of interest" description="Disordered" evidence="16">
    <location>
        <begin position="586"/>
        <end position="605"/>
    </location>
</feature>
<dbReference type="EMBL" id="JAQIZT010000001">
    <property type="protein sequence ID" value="KAJ7014550.1"/>
    <property type="molecule type" value="Genomic_DNA"/>
</dbReference>
<dbReference type="AlphaFoldDB" id="A0AAD6RSX1"/>
<dbReference type="GO" id="GO:0004674">
    <property type="term" value="F:protein serine/threonine kinase activity"/>
    <property type="evidence" value="ECO:0007669"/>
    <property type="project" value="UniProtKB-KW"/>
</dbReference>
<dbReference type="PANTHER" id="PTHR48006:SF60">
    <property type="entry name" value="PROTEIN KINASE DOMAIN-CONTAINING PROTEIN"/>
    <property type="match status" value="1"/>
</dbReference>
<dbReference type="Pfam" id="PF11721">
    <property type="entry name" value="Malectin"/>
    <property type="match status" value="1"/>
</dbReference>
<evidence type="ECO:0000256" key="13">
    <source>
        <dbReference type="ARBA" id="ARBA00023180"/>
    </source>
</evidence>
<evidence type="ECO:0000256" key="7">
    <source>
        <dbReference type="ARBA" id="ARBA00022729"/>
    </source>
</evidence>
<organism evidence="19 20">
    <name type="scientific">Populus alba x Populus x berolinensis</name>
    <dbReference type="NCBI Taxonomy" id="444605"/>
    <lineage>
        <taxon>Eukaryota</taxon>
        <taxon>Viridiplantae</taxon>
        <taxon>Streptophyta</taxon>
        <taxon>Embryophyta</taxon>
        <taxon>Tracheophyta</taxon>
        <taxon>Spermatophyta</taxon>
        <taxon>Magnoliopsida</taxon>
        <taxon>eudicotyledons</taxon>
        <taxon>Gunneridae</taxon>
        <taxon>Pentapetalae</taxon>
        <taxon>rosids</taxon>
        <taxon>fabids</taxon>
        <taxon>Malpighiales</taxon>
        <taxon>Salicaceae</taxon>
        <taxon>Saliceae</taxon>
        <taxon>Populus</taxon>
    </lineage>
</organism>
<name>A0AAD6RSX1_9ROSI</name>
<evidence type="ECO:0000256" key="1">
    <source>
        <dbReference type="ARBA" id="ARBA00004479"/>
    </source>
</evidence>
<dbReference type="Pfam" id="PF00560">
    <property type="entry name" value="LRR_1"/>
    <property type="match status" value="2"/>
</dbReference>
<evidence type="ECO:0000256" key="11">
    <source>
        <dbReference type="ARBA" id="ARBA00023136"/>
    </source>
</evidence>
<comment type="catalytic activity">
    <reaction evidence="14">
        <text>L-threonyl-[protein] + ATP = O-phospho-L-threonyl-[protein] + ADP + H(+)</text>
        <dbReference type="Rhea" id="RHEA:46608"/>
        <dbReference type="Rhea" id="RHEA-COMP:11060"/>
        <dbReference type="Rhea" id="RHEA-COMP:11605"/>
        <dbReference type="ChEBI" id="CHEBI:15378"/>
        <dbReference type="ChEBI" id="CHEBI:30013"/>
        <dbReference type="ChEBI" id="CHEBI:30616"/>
        <dbReference type="ChEBI" id="CHEBI:61977"/>
        <dbReference type="ChEBI" id="CHEBI:456216"/>
        <dbReference type="EC" id="2.7.11.1"/>
    </reaction>
</comment>
<keyword evidence="17" id="KW-0812">Transmembrane</keyword>
<evidence type="ECO:0000256" key="2">
    <source>
        <dbReference type="ARBA" id="ARBA00012513"/>
    </source>
</evidence>
<dbReference type="Gene3D" id="3.80.10.10">
    <property type="entry name" value="Ribonuclease Inhibitor"/>
    <property type="match status" value="2"/>
</dbReference>
<keyword evidence="11 17" id="KW-0472">Membrane</keyword>
<keyword evidence="8" id="KW-0677">Repeat</keyword>
<evidence type="ECO:0000256" key="9">
    <source>
        <dbReference type="ARBA" id="ARBA00022741"/>
    </source>
</evidence>
<dbReference type="GO" id="GO:0005524">
    <property type="term" value="F:ATP binding"/>
    <property type="evidence" value="ECO:0007669"/>
    <property type="project" value="UniProtKB-KW"/>
</dbReference>
<comment type="subcellular location">
    <subcellularLocation>
        <location evidence="1">Membrane</location>
        <topology evidence="1">Single-pass type I membrane protein</topology>
    </subcellularLocation>
</comment>
<evidence type="ECO:0000256" key="16">
    <source>
        <dbReference type="SAM" id="MobiDB-lite"/>
    </source>
</evidence>
<dbReference type="InterPro" id="IPR001611">
    <property type="entry name" value="Leu-rich_rpt"/>
</dbReference>
<evidence type="ECO:0000256" key="5">
    <source>
        <dbReference type="ARBA" id="ARBA00022614"/>
    </source>
</evidence>
<evidence type="ECO:0000259" key="18">
    <source>
        <dbReference type="Pfam" id="PF11721"/>
    </source>
</evidence>
<evidence type="ECO:0000256" key="4">
    <source>
        <dbReference type="ARBA" id="ARBA00022553"/>
    </source>
</evidence>
<keyword evidence="20" id="KW-1185">Reference proteome</keyword>
<dbReference type="EC" id="2.7.11.1" evidence="2"/>
<dbReference type="InterPro" id="IPR021720">
    <property type="entry name" value="Malectin_dom"/>
</dbReference>
<keyword evidence="3" id="KW-0723">Serine/threonine-protein kinase</keyword>
<evidence type="ECO:0000256" key="15">
    <source>
        <dbReference type="ARBA" id="ARBA00048679"/>
    </source>
</evidence>
<comment type="caution">
    <text evidence="19">The sequence shown here is derived from an EMBL/GenBank/DDBJ whole genome shotgun (WGS) entry which is preliminary data.</text>
</comment>
<sequence length="639" mass="69853">MAFVESLSKTASVFVFGFVVLNCFVVDNFRSHAQEVAPLLPQDEVQILQTISNKLKNNNWTTIDRTSCSSAQWKLYISDPPKNDRIQSNVTCDCTFENNTVCHVISFKLKGFNLTGVLPVEFRNLTQLREIMTEMKHPSLYSDLSRNYLNGSIPGSLAELPNLQSLSLLANRLSGSIPREIGSFATLKSLVLEDNLLGGSLHPDLGNLKSLERLDLQGTSMEGPIPSTISLLKKLTTLRISDLKGSSSTFPNLKDMTNMKKLILRNCSMTGSIPEYLGNMAVLDTLDLSFNKLTGQIPGPLESLTDIKFMFLNNNLLTGDVPAWILGSRKDLDLSYNNFTGSAEQSCQQLPVNLVASHVSTGSNKISWCLNKDLVLHKKTSIHARNFFLQGKVVEANFNIMEEAGGVGIGITKVYDGIIVNGSTLEIHLYWSGKGTTAVPDRGVYGPLISAITVTPNFKVDNGGGLSVGAIIGIVAASCVLAALILLVLRKKGYLGRKDLEDKEQGNLLELVDPSLGSNYSKIEALRMLNLALLCTNPSPTLRPSMSSAVKMLEGRIPVQAPIVKRSTMNPDARFKAFELLSHDSQTHVSNGSQSSQTQKSISMDGPWIDSEFSIESKDEIIDSSSSKLLKDLYDVNLD</sequence>
<dbReference type="Gene3D" id="2.60.120.430">
    <property type="entry name" value="Galactose-binding lectin"/>
    <property type="match status" value="1"/>
</dbReference>
<keyword evidence="4" id="KW-0597">Phosphoprotein</keyword>
<keyword evidence="3" id="KW-0418">Kinase</keyword>
<evidence type="ECO:0000256" key="8">
    <source>
        <dbReference type="ARBA" id="ARBA00022737"/>
    </source>
</evidence>
<protein>
    <recommendedName>
        <fullName evidence="2">non-specific serine/threonine protein kinase</fullName>
        <ecNumber evidence="2">2.7.11.1</ecNumber>
    </recommendedName>
</protein>
<feature type="transmembrane region" description="Helical" evidence="17">
    <location>
        <begin position="466"/>
        <end position="489"/>
    </location>
</feature>
<reference evidence="19 20" key="1">
    <citation type="journal article" date="2023" name="Mol. Ecol. Resour.">
        <title>Chromosome-level genome assembly of a triploid poplar Populus alba 'Berolinensis'.</title>
        <authorList>
            <person name="Chen S."/>
            <person name="Yu Y."/>
            <person name="Wang X."/>
            <person name="Wang S."/>
            <person name="Zhang T."/>
            <person name="Zhou Y."/>
            <person name="He R."/>
            <person name="Meng N."/>
            <person name="Wang Y."/>
            <person name="Liu W."/>
            <person name="Liu Z."/>
            <person name="Liu J."/>
            <person name="Guo Q."/>
            <person name="Huang H."/>
            <person name="Sederoff R.R."/>
            <person name="Wang G."/>
            <person name="Qu G."/>
            <person name="Chen S."/>
        </authorList>
    </citation>
    <scope>NUCLEOTIDE SEQUENCE [LARGE SCALE GENOMIC DNA]</scope>
    <source>
        <strain evidence="19">SC-2020</strain>
    </source>
</reference>
<dbReference type="Gene3D" id="1.10.510.10">
    <property type="entry name" value="Transferase(Phosphotransferase) domain 1"/>
    <property type="match status" value="1"/>
</dbReference>
<evidence type="ECO:0000313" key="20">
    <source>
        <dbReference type="Proteomes" id="UP001164929"/>
    </source>
</evidence>
<dbReference type="InterPro" id="IPR051824">
    <property type="entry name" value="LRR_Rcpt-Like_S/T_Kinase"/>
</dbReference>
<dbReference type="FunFam" id="3.80.10.10:FF:000041">
    <property type="entry name" value="LRR receptor-like serine/threonine-protein kinase ERECTA"/>
    <property type="match status" value="2"/>
</dbReference>
<dbReference type="PANTHER" id="PTHR48006">
    <property type="entry name" value="LEUCINE-RICH REPEAT-CONTAINING PROTEIN DDB_G0281931-RELATED"/>
    <property type="match status" value="1"/>
</dbReference>
<evidence type="ECO:0000256" key="14">
    <source>
        <dbReference type="ARBA" id="ARBA00047899"/>
    </source>
</evidence>
<keyword evidence="10" id="KW-0067">ATP-binding</keyword>
<accession>A0AAD6RSX1</accession>
<feature type="compositionally biased region" description="Polar residues" evidence="16">
    <location>
        <begin position="587"/>
        <end position="602"/>
    </location>
</feature>
<comment type="catalytic activity">
    <reaction evidence="15">
        <text>L-seryl-[protein] + ATP = O-phospho-L-seryl-[protein] + ADP + H(+)</text>
        <dbReference type="Rhea" id="RHEA:17989"/>
        <dbReference type="Rhea" id="RHEA-COMP:9863"/>
        <dbReference type="Rhea" id="RHEA-COMP:11604"/>
        <dbReference type="ChEBI" id="CHEBI:15378"/>
        <dbReference type="ChEBI" id="CHEBI:29999"/>
        <dbReference type="ChEBI" id="CHEBI:30616"/>
        <dbReference type="ChEBI" id="CHEBI:83421"/>
        <dbReference type="ChEBI" id="CHEBI:456216"/>
        <dbReference type="EC" id="2.7.11.1"/>
    </reaction>
</comment>
<keyword evidence="12" id="KW-0675">Receptor</keyword>
<proteinExistence type="predicted"/>
<keyword evidence="9" id="KW-0547">Nucleotide-binding</keyword>
<dbReference type="SUPFAM" id="SSF52058">
    <property type="entry name" value="L domain-like"/>
    <property type="match status" value="1"/>
</dbReference>
<dbReference type="Proteomes" id="UP001164929">
    <property type="component" value="Chromosome 1"/>
</dbReference>
<evidence type="ECO:0000256" key="10">
    <source>
        <dbReference type="ARBA" id="ARBA00022840"/>
    </source>
</evidence>
<keyword evidence="5" id="KW-0433">Leucine-rich repeat</keyword>
<gene>
    <name evidence="19" type="ORF">NC653_003997</name>
</gene>
<feature type="domain" description="Malectin" evidence="18">
    <location>
        <begin position="386"/>
        <end position="452"/>
    </location>
</feature>